<proteinExistence type="predicted"/>
<sequence>MRPVVKTCTEHAVIPVRAEAEKQRRQSLVALWRKAEAERRRHIEEKRFNPQQIPVMCKWKVWPRSCGLPRLIRRSLKRSRFHEADARLFANSARILSMLLLEFLHSGAQFPHSLDPRKSPPEFTAVDLLTTPWIFFLKTIAQPLTSCSLACPLSNAIRSTAHLLLEIKKQRLDYQITKYHHLSISDCGFAHLLQDIFIHHQLAQ</sequence>
<organism evidence="1 2">
    <name type="scientific">Crenichthys baileyi</name>
    <name type="common">White River springfish</name>
    <dbReference type="NCBI Taxonomy" id="28760"/>
    <lineage>
        <taxon>Eukaryota</taxon>
        <taxon>Metazoa</taxon>
        <taxon>Chordata</taxon>
        <taxon>Craniata</taxon>
        <taxon>Vertebrata</taxon>
        <taxon>Euteleostomi</taxon>
        <taxon>Actinopterygii</taxon>
        <taxon>Neopterygii</taxon>
        <taxon>Teleostei</taxon>
        <taxon>Neoteleostei</taxon>
        <taxon>Acanthomorphata</taxon>
        <taxon>Ovalentaria</taxon>
        <taxon>Atherinomorphae</taxon>
        <taxon>Cyprinodontiformes</taxon>
        <taxon>Goodeidae</taxon>
        <taxon>Crenichthys</taxon>
    </lineage>
</organism>
<dbReference type="Proteomes" id="UP001311232">
    <property type="component" value="Unassembled WGS sequence"/>
</dbReference>
<dbReference type="EMBL" id="JAHHUM010002929">
    <property type="protein sequence ID" value="KAK5599567.1"/>
    <property type="molecule type" value="Genomic_DNA"/>
</dbReference>
<protein>
    <submittedName>
        <fullName evidence="1">Uncharacterized protein</fullName>
    </submittedName>
</protein>
<reference evidence="1 2" key="1">
    <citation type="submission" date="2021-06" db="EMBL/GenBank/DDBJ databases">
        <authorList>
            <person name="Palmer J.M."/>
        </authorList>
    </citation>
    <scope>NUCLEOTIDE SEQUENCE [LARGE SCALE GENOMIC DNA]</scope>
    <source>
        <strain evidence="1 2">MEX-2019</strain>
        <tissue evidence="1">Muscle</tissue>
    </source>
</reference>
<accession>A0AAV9QTX2</accession>
<keyword evidence="2" id="KW-1185">Reference proteome</keyword>
<name>A0AAV9QTX2_9TELE</name>
<comment type="caution">
    <text evidence="1">The sequence shown here is derived from an EMBL/GenBank/DDBJ whole genome shotgun (WGS) entry which is preliminary data.</text>
</comment>
<gene>
    <name evidence="1" type="ORF">CRENBAI_019328</name>
</gene>
<evidence type="ECO:0000313" key="2">
    <source>
        <dbReference type="Proteomes" id="UP001311232"/>
    </source>
</evidence>
<evidence type="ECO:0000313" key="1">
    <source>
        <dbReference type="EMBL" id="KAK5599567.1"/>
    </source>
</evidence>
<dbReference type="AlphaFoldDB" id="A0AAV9QTX2"/>